<dbReference type="AlphaFoldDB" id="A0A552V6F1"/>
<comment type="similarity">
    <text evidence="2 8">Belongs to the prokaryotic riboflavin transporter (P-RFT) (TC 2.A.87) family.</text>
</comment>
<dbReference type="OrthoDB" id="9809216at2"/>
<dbReference type="PANTHER" id="PTHR38438:SF1">
    <property type="entry name" value="RIBOFLAVIN TRANSPORTER RIBU"/>
    <property type="match status" value="1"/>
</dbReference>
<evidence type="ECO:0000256" key="3">
    <source>
        <dbReference type="ARBA" id="ARBA00022448"/>
    </source>
</evidence>
<keyword evidence="7 8" id="KW-0472">Membrane</keyword>
<name>A0A552V6F1_9FIRM</name>
<dbReference type="Proteomes" id="UP000319424">
    <property type="component" value="Unassembled WGS sequence"/>
</dbReference>
<organism evidence="10 11">
    <name type="scientific">Criibacterium bergeronii</name>
    <dbReference type="NCBI Taxonomy" id="1871336"/>
    <lineage>
        <taxon>Bacteria</taxon>
        <taxon>Bacillati</taxon>
        <taxon>Bacillota</taxon>
        <taxon>Clostridia</taxon>
        <taxon>Peptostreptococcales</taxon>
        <taxon>Filifactoraceae</taxon>
        <taxon>Criibacterium</taxon>
    </lineage>
</organism>
<dbReference type="PANTHER" id="PTHR38438">
    <property type="entry name" value="RIBOFLAVIN TRANSPORTER RIBU"/>
    <property type="match status" value="1"/>
</dbReference>
<feature type="transmembrane region" description="Helical" evidence="9">
    <location>
        <begin position="194"/>
        <end position="213"/>
    </location>
</feature>
<evidence type="ECO:0000256" key="6">
    <source>
        <dbReference type="ARBA" id="ARBA00022989"/>
    </source>
</evidence>
<evidence type="ECO:0000256" key="4">
    <source>
        <dbReference type="ARBA" id="ARBA00022475"/>
    </source>
</evidence>
<feature type="transmembrane region" description="Helical" evidence="9">
    <location>
        <begin position="12"/>
        <end position="33"/>
    </location>
</feature>
<dbReference type="RefSeq" id="WP_144398224.1">
    <property type="nucleotide sequence ID" value="NZ_VJXW01000008.1"/>
</dbReference>
<sequence>MKIETKKLVMLAMFSALSYIMVVFINIPVVMFLKYEPKHVLITIAGFIFGPISALIVSTIVAFAEMLTISGDGFIGLVMNIIATASYACIASFIYIKGNRTRKSAFIGLIAGSVLMTVSMLLWNYLVTPIYLGIPREEVAKILLSAILPFNILKTGLNSIFTYLLYEPIMKIAKSSHVGIESESQMTAKSGKGFLVSSSFVLLTCISLALVALNRI</sequence>
<dbReference type="EMBL" id="VJXW01000008">
    <property type="protein sequence ID" value="TRW26046.1"/>
    <property type="molecule type" value="Genomic_DNA"/>
</dbReference>
<keyword evidence="5 9" id="KW-0812">Transmembrane</keyword>
<evidence type="ECO:0000256" key="9">
    <source>
        <dbReference type="SAM" id="Phobius"/>
    </source>
</evidence>
<keyword evidence="3 8" id="KW-0813">Transport</keyword>
<comment type="caution">
    <text evidence="10">The sequence shown here is derived from an EMBL/GenBank/DDBJ whole genome shotgun (WGS) entry which is preliminary data.</text>
</comment>
<evidence type="ECO:0000256" key="7">
    <source>
        <dbReference type="ARBA" id="ARBA00023136"/>
    </source>
</evidence>
<comment type="function">
    <text evidence="8">Probably a riboflavin-binding protein that interacts with the energy-coupling factor (ECF) ABC-transporter complex.</text>
</comment>
<proteinExistence type="inferred from homology"/>
<protein>
    <recommendedName>
        <fullName evidence="8">Riboflavin transporter</fullName>
    </recommendedName>
</protein>
<dbReference type="GO" id="GO:0005886">
    <property type="term" value="C:plasma membrane"/>
    <property type="evidence" value="ECO:0007669"/>
    <property type="project" value="UniProtKB-SubCell"/>
</dbReference>
<feature type="transmembrane region" description="Helical" evidence="9">
    <location>
        <begin position="146"/>
        <end position="166"/>
    </location>
</feature>
<feature type="transmembrane region" description="Helical" evidence="9">
    <location>
        <begin position="74"/>
        <end position="96"/>
    </location>
</feature>
<dbReference type="Gene3D" id="1.10.1760.20">
    <property type="match status" value="1"/>
</dbReference>
<accession>A0A552V6F1</accession>
<evidence type="ECO:0000256" key="8">
    <source>
        <dbReference type="PIRNR" id="PIRNR037778"/>
    </source>
</evidence>
<dbReference type="GO" id="GO:0032217">
    <property type="term" value="F:riboflavin transmembrane transporter activity"/>
    <property type="evidence" value="ECO:0007669"/>
    <property type="project" value="UniProtKB-UniRule"/>
</dbReference>
<feature type="transmembrane region" description="Helical" evidence="9">
    <location>
        <begin position="40"/>
        <end position="62"/>
    </location>
</feature>
<dbReference type="Pfam" id="PF12822">
    <property type="entry name" value="ECF_trnsprt"/>
    <property type="match status" value="1"/>
</dbReference>
<evidence type="ECO:0000256" key="1">
    <source>
        <dbReference type="ARBA" id="ARBA00004651"/>
    </source>
</evidence>
<gene>
    <name evidence="10" type="ORF">FL857_06405</name>
</gene>
<evidence type="ECO:0000256" key="5">
    <source>
        <dbReference type="ARBA" id="ARBA00022692"/>
    </source>
</evidence>
<dbReference type="InterPro" id="IPR025720">
    <property type="entry name" value="RibU"/>
</dbReference>
<comment type="subcellular location">
    <subcellularLocation>
        <location evidence="1">Cell membrane</location>
        <topology evidence="1">Multi-pass membrane protein</topology>
    </subcellularLocation>
</comment>
<dbReference type="PIRSF" id="PIRSF037778">
    <property type="entry name" value="UCP037778_transp_RibU"/>
    <property type="match status" value="1"/>
</dbReference>
<feature type="transmembrane region" description="Helical" evidence="9">
    <location>
        <begin position="105"/>
        <end position="126"/>
    </location>
</feature>
<reference evidence="10 11" key="1">
    <citation type="submission" date="2019-07" db="EMBL/GenBank/DDBJ databases">
        <title>Criibacterium bergeronii gen. nov., sp. nov. isolated from human clinical samples.</title>
        <authorList>
            <person name="Maheux A.F."/>
            <person name="Boudreau D.K."/>
            <person name="Berube E."/>
            <person name="Brodeur S."/>
            <person name="Bernard K.A."/>
            <person name="Abed J.Y."/>
            <person name="Ducrey E."/>
            <person name="Guay E.F."/>
            <person name="Raymond F."/>
            <person name="Corbeil J."/>
            <person name="Domingo M.-C."/>
            <person name="Roy P.H."/>
            <person name="Boissinot M."/>
            <person name="Tocheva E.I."/>
            <person name="Omar R.F."/>
        </authorList>
    </citation>
    <scope>NUCLEOTIDE SEQUENCE [LARGE SCALE GENOMIC DNA]</scope>
    <source>
        <strain evidence="10 11">CCRI-24246</strain>
    </source>
</reference>
<keyword evidence="4 8" id="KW-1003">Cell membrane</keyword>
<evidence type="ECO:0000256" key="2">
    <source>
        <dbReference type="ARBA" id="ARBA00005540"/>
    </source>
</evidence>
<evidence type="ECO:0000313" key="10">
    <source>
        <dbReference type="EMBL" id="TRW26046.1"/>
    </source>
</evidence>
<evidence type="ECO:0000313" key="11">
    <source>
        <dbReference type="Proteomes" id="UP000319424"/>
    </source>
</evidence>
<keyword evidence="6 9" id="KW-1133">Transmembrane helix</keyword>
<dbReference type="InterPro" id="IPR024529">
    <property type="entry name" value="ECF_trnsprt_substrate-spec"/>
</dbReference>